<dbReference type="AlphaFoldDB" id="A0A0A9D218"/>
<sequence>MVPTCLEKNWYFFVLKRSITGPQVKGSRHNS</sequence>
<proteinExistence type="predicted"/>
<accession>A0A0A9D218</accession>
<reference evidence="1" key="1">
    <citation type="submission" date="2014-09" db="EMBL/GenBank/DDBJ databases">
        <authorList>
            <person name="Magalhaes I.L.F."/>
            <person name="Oliveira U."/>
            <person name="Santos F.R."/>
            <person name="Vidigal T.H.D.A."/>
            <person name="Brescovit A.D."/>
            <person name="Santos A.J."/>
        </authorList>
    </citation>
    <scope>NUCLEOTIDE SEQUENCE</scope>
    <source>
        <tissue evidence="1">Shoot tissue taken approximately 20 cm above the soil surface</tissue>
    </source>
</reference>
<evidence type="ECO:0000313" key="1">
    <source>
        <dbReference type="EMBL" id="JAD79685.1"/>
    </source>
</evidence>
<reference evidence="1" key="2">
    <citation type="journal article" date="2015" name="Data Brief">
        <title>Shoot transcriptome of the giant reed, Arundo donax.</title>
        <authorList>
            <person name="Barrero R.A."/>
            <person name="Guerrero F.D."/>
            <person name="Moolhuijzen P."/>
            <person name="Goolsby J.A."/>
            <person name="Tidwell J."/>
            <person name="Bellgard S.E."/>
            <person name="Bellgard M.I."/>
        </authorList>
    </citation>
    <scope>NUCLEOTIDE SEQUENCE</scope>
    <source>
        <tissue evidence="1">Shoot tissue taken approximately 20 cm above the soil surface</tissue>
    </source>
</reference>
<organism evidence="1">
    <name type="scientific">Arundo donax</name>
    <name type="common">Giant reed</name>
    <name type="synonym">Donax arundinaceus</name>
    <dbReference type="NCBI Taxonomy" id="35708"/>
    <lineage>
        <taxon>Eukaryota</taxon>
        <taxon>Viridiplantae</taxon>
        <taxon>Streptophyta</taxon>
        <taxon>Embryophyta</taxon>
        <taxon>Tracheophyta</taxon>
        <taxon>Spermatophyta</taxon>
        <taxon>Magnoliopsida</taxon>
        <taxon>Liliopsida</taxon>
        <taxon>Poales</taxon>
        <taxon>Poaceae</taxon>
        <taxon>PACMAD clade</taxon>
        <taxon>Arundinoideae</taxon>
        <taxon>Arundineae</taxon>
        <taxon>Arundo</taxon>
    </lineage>
</organism>
<name>A0A0A9D218_ARUDO</name>
<dbReference type="EMBL" id="GBRH01218210">
    <property type="protein sequence ID" value="JAD79685.1"/>
    <property type="molecule type" value="Transcribed_RNA"/>
</dbReference>
<protein>
    <submittedName>
        <fullName evidence="1">Uncharacterized protein</fullName>
    </submittedName>
</protein>